<protein>
    <recommendedName>
        <fullName evidence="4">Cyanovirin-N domain-containing protein</fullName>
    </recommendedName>
</protein>
<evidence type="ECO:0008006" key="4">
    <source>
        <dbReference type="Google" id="ProtNLM"/>
    </source>
</evidence>
<evidence type="ECO:0000256" key="1">
    <source>
        <dbReference type="SAM" id="SignalP"/>
    </source>
</evidence>
<keyword evidence="1" id="KW-0732">Signal</keyword>
<dbReference type="Proteomes" id="UP000237631">
    <property type="component" value="Unassembled WGS sequence"/>
</dbReference>
<feature type="chain" id="PRO_5015622860" description="Cyanovirin-N domain-containing protein" evidence="1">
    <location>
        <begin position="20"/>
        <end position="138"/>
    </location>
</feature>
<name>A0A2S6C0J6_9PEZI</name>
<dbReference type="EMBL" id="PNEN01001556">
    <property type="protein sequence ID" value="PPJ53229.1"/>
    <property type="molecule type" value="Genomic_DNA"/>
</dbReference>
<accession>A0A2S6C0J6</accession>
<evidence type="ECO:0000313" key="3">
    <source>
        <dbReference type="Proteomes" id="UP000237631"/>
    </source>
</evidence>
<comment type="caution">
    <text evidence="2">The sequence shown here is derived from an EMBL/GenBank/DDBJ whole genome shotgun (WGS) entry which is preliminary data.</text>
</comment>
<feature type="signal peptide" evidence="1">
    <location>
        <begin position="1"/>
        <end position="19"/>
    </location>
</feature>
<reference evidence="3" key="1">
    <citation type="journal article" date="2017" name="bioRxiv">
        <title>Conservation of a gene cluster reveals novel cercosporin biosynthetic mechanisms and extends production to the genus Colletotrichum.</title>
        <authorList>
            <person name="de Jonge R."/>
            <person name="Ebert M.K."/>
            <person name="Huitt-Roehl C.R."/>
            <person name="Pal P."/>
            <person name="Suttle J.C."/>
            <person name="Spanner R.E."/>
            <person name="Neubauer J.D."/>
            <person name="Jurick W.M.II."/>
            <person name="Stott K.A."/>
            <person name="Secor G.A."/>
            <person name="Thomma B.P.H.J."/>
            <person name="Van de Peer Y."/>
            <person name="Townsend C.A."/>
            <person name="Bolton M.D."/>
        </authorList>
    </citation>
    <scope>NUCLEOTIDE SEQUENCE [LARGE SCALE GENOMIC DNA]</scope>
    <source>
        <strain evidence="3">CBS538.71</strain>
    </source>
</reference>
<evidence type="ECO:0000313" key="2">
    <source>
        <dbReference type="EMBL" id="PPJ53229.1"/>
    </source>
</evidence>
<sequence length="138" mass="15470">MRGVSLALAVAVVLQWAYGNVHKNCVVTTDDTGSVNTCMTKLACLCYKKNEPFFARNSPPGVKLTTKFSDGGHFTRGVCQGGYWHDPEKRTSWEPTYSLKGKQWEQCALSHEVRQLCENKQEVLPYVKARAVCDPQDL</sequence>
<proteinExistence type="predicted"/>
<gene>
    <name evidence="2" type="ORF">CBER1_11843</name>
</gene>
<organism evidence="2 3">
    <name type="scientific">Cercospora berteroae</name>
    <dbReference type="NCBI Taxonomy" id="357750"/>
    <lineage>
        <taxon>Eukaryota</taxon>
        <taxon>Fungi</taxon>
        <taxon>Dikarya</taxon>
        <taxon>Ascomycota</taxon>
        <taxon>Pezizomycotina</taxon>
        <taxon>Dothideomycetes</taxon>
        <taxon>Dothideomycetidae</taxon>
        <taxon>Mycosphaerellales</taxon>
        <taxon>Mycosphaerellaceae</taxon>
        <taxon>Cercospora</taxon>
    </lineage>
</organism>
<dbReference type="AlphaFoldDB" id="A0A2S6C0J6"/>
<keyword evidence="3" id="KW-1185">Reference proteome</keyword>